<dbReference type="EMBL" id="JAINUF010000009">
    <property type="protein sequence ID" value="KAJ8350623.1"/>
    <property type="molecule type" value="Genomic_DNA"/>
</dbReference>
<evidence type="ECO:0000313" key="1">
    <source>
        <dbReference type="EMBL" id="KAJ8350623.1"/>
    </source>
</evidence>
<gene>
    <name evidence="1" type="ORF">SKAU_G00257530</name>
</gene>
<name>A0A9Q1F414_SYNKA</name>
<keyword evidence="2" id="KW-1185">Reference proteome</keyword>
<dbReference type="Proteomes" id="UP001152622">
    <property type="component" value="Chromosome 9"/>
</dbReference>
<dbReference type="AlphaFoldDB" id="A0A9Q1F414"/>
<organism evidence="1 2">
    <name type="scientific">Synaphobranchus kaupii</name>
    <name type="common">Kaup's arrowtooth eel</name>
    <dbReference type="NCBI Taxonomy" id="118154"/>
    <lineage>
        <taxon>Eukaryota</taxon>
        <taxon>Metazoa</taxon>
        <taxon>Chordata</taxon>
        <taxon>Craniata</taxon>
        <taxon>Vertebrata</taxon>
        <taxon>Euteleostomi</taxon>
        <taxon>Actinopterygii</taxon>
        <taxon>Neopterygii</taxon>
        <taxon>Teleostei</taxon>
        <taxon>Anguilliformes</taxon>
        <taxon>Synaphobranchidae</taxon>
        <taxon>Synaphobranchus</taxon>
    </lineage>
</organism>
<proteinExistence type="predicted"/>
<evidence type="ECO:0000313" key="2">
    <source>
        <dbReference type="Proteomes" id="UP001152622"/>
    </source>
</evidence>
<comment type="caution">
    <text evidence="1">The sequence shown here is derived from an EMBL/GenBank/DDBJ whole genome shotgun (WGS) entry which is preliminary data.</text>
</comment>
<protein>
    <submittedName>
        <fullName evidence="1">Uncharacterized protein</fullName>
    </submittedName>
</protein>
<sequence length="147" mass="16185">MLARAVCLKSVTEAGYSKIQGRFGELPYNRFRSAGCSEEGQRERVRQRAISCPHLEAVNTSALHCRPPRVTRKAEYGADPGAAFLAVSSRHRPGLAWQPNKTGRGVAARVRHARGRRPDLPVGRGEMHRLIKRRSSTCPTARPFGGA</sequence>
<accession>A0A9Q1F414</accession>
<reference evidence="1" key="1">
    <citation type="journal article" date="2023" name="Science">
        <title>Genome structures resolve the early diversification of teleost fishes.</title>
        <authorList>
            <person name="Parey E."/>
            <person name="Louis A."/>
            <person name="Montfort J."/>
            <person name="Bouchez O."/>
            <person name="Roques C."/>
            <person name="Iampietro C."/>
            <person name="Lluch J."/>
            <person name="Castinel A."/>
            <person name="Donnadieu C."/>
            <person name="Desvignes T."/>
            <person name="Floi Bucao C."/>
            <person name="Jouanno E."/>
            <person name="Wen M."/>
            <person name="Mejri S."/>
            <person name="Dirks R."/>
            <person name="Jansen H."/>
            <person name="Henkel C."/>
            <person name="Chen W.J."/>
            <person name="Zahm M."/>
            <person name="Cabau C."/>
            <person name="Klopp C."/>
            <person name="Thompson A.W."/>
            <person name="Robinson-Rechavi M."/>
            <person name="Braasch I."/>
            <person name="Lecointre G."/>
            <person name="Bobe J."/>
            <person name="Postlethwait J.H."/>
            <person name="Berthelot C."/>
            <person name="Roest Crollius H."/>
            <person name="Guiguen Y."/>
        </authorList>
    </citation>
    <scope>NUCLEOTIDE SEQUENCE</scope>
    <source>
        <strain evidence="1">WJC10195</strain>
    </source>
</reference>